<dbReference type="Proteomes" id="UP000276770">
    <property type="component" value="Unassembled WGS sequence"/>
</dbReference>
<dbReference type="EMBL" id="RCVZ01000004">
    <property type="protein sequence ID" value="RLQ96273.1"/>
    <property type="molecule type" value="Genomic_DNA"/>
</dbReference>
<protein>
    <submittedName>
        <fullName evidence="1">Uncharacterized protein</fullName>
    </submittedName>
</protein>
<evidence type="ECO:0000313" key="1">
    <source>
        <dbReference type="EMBL" id="RLQ96273.1"/>
    </source>
</evidence>
<name>A0A3L7JZR2_9BACI</name>
<sequence length="77" mass="8919">MMMEKTMAVDMDEKKAEESCFITDSCVDARGLPDDCFELKTFRKFRDEVLLQSFKEKKMLKGSINGYSKNGFHLVLI</sequence>
<evidence type="ECO:0000313" key="2">
    <source>
        <dbReference type="Proteomes" id="UP000276770"/>
    </source>
</evidence>
<accession>A0A3L7JZR2</accession>
<proteinExistence type="predicted"/>
<gene>
    <name evidence="1" type="ORF">D9X91_08285</name>
</gene>
<dbReference type="AlphaFoldDB" id="A0A3L7JZR2"/>
<reference evidence="1 2" key="1">
    <citation type="submission" date="2018-10" db="EMBL/GenBank/DDBJ databases">
        <title>Falsibacillus sp. genome draft.</title>
        <authorList>
            <person name="Shi S."/>
        </authorList>
    </citation>
    <scope>NUCLEOTIDE SEQUENCE [LARGE SCALE GENOMIC DNA]</scope>
    <source>
        <strain evidence="1 2">GY 10110</strain>
    </source>
</reference>
<keyword evidence="2" id="KW-1185">Reference proteome</keyword>
<comment type="caution">
    <text evidence="1">The sequence shown here is derived from an EMBL/GenBank/DDBJ whole genome shotgun (WGS) entry which is preliminary data.</text>
</comment>
<organism evidence="1 2">
    <name type="scientific">Falsibacillus albus</name>
    <dbReference type="NCBI Taxonomy" id="2478915"/>
    <lineage>
        <taxon>Bacteria</taxon>
        <taxon>Bacillati</taxon>
        <taxon>Bacillota</taxon>
        <taxon>Bacilli</taxon>
        <taxon>Bacillales</taxon>
        <taxon>Bacillaceae</taxon>
        <taxon>Falsibacillus</taxon>
    </lineage>
</organism>